<keyword evidence="2" id="KW-1185">Reference proteome</keyword>
<evidence type="ECO:0000313" key="1">
    <source>
        <dbReference type="EMBL" id="MDR6892092.1"/>
    </source>
</evidence>
<evidence type="ECO:0000313" key="2">
    <source>
        <dbReference type="Proteomes" id="UP001247307"/>
    </source>
</evidence>
<dbReference type="AlphaFoldDB" id="A0AAE3YGY7"/>
<sequence length="52" mass="5790">MRKILGFGKTDLAARDAYSRREQRAEVAAQHQAWIESGRHGGAMPASHLSIR</sequence>
<dbReference type="Proteomes" id="UP001247307">
    <property type="component" value="Unassembled WGS sequence"/>
</dbReference>
<protein>
    <submittedName>
        <fullName evidence="1">Uncharacterized protein</fullName>
    </submittedName>
</protein>
<organism evidence="1 2">
    <name type="scientific">Falsarthrobacter nasiphocae</name>
    <dbReference type="NCBI Taxonomy" id="189863"/>
    <lineage>
        <taxon>Bacteria</taxon>
        <taxon>Bacillati</taxon>
        <taxon>Actinomycetota</taxon>
        <taxon>Actinomycetes</taxon>
        <taxon>Micrococcales</taxon>
        <taxon>Micrococcaceae</taxon>
        <taxon>Falsarthrobacter</taxon>
    </lineage>
</organism>
<dbReference type="EMBL" id="JAVDUI010000001">
    <property type="protein sequence ID" value="MDR6892092.1"/>
    <property type="molecule type" value="Genomic_DNA"/>
</dbReference>
<accession>A0AAE3YGY7</accession>
<dbReference type="RefSeq" id="WP_309850631.1">
    <property type="nucleotide sequence ID" value="NZ_BAAAIU010000005.1"/>
</dbReference>
<proteinExistence type="predicted"/>
<name>A0AAE3YGY7_9MICC</name>
<reference evidence="1" key="1">
    <citation type="submission" date="2023-07" db="EMBL/GenBank/DDBJ databases">
        <title>Sequencing the genomes of 1000 actinobacteria strains.</title>
        <authorList>
            <person name="Klenk H.-P."/>
        </authorList>
    </citation>
    <scope>NUCLEOTIDE SEQUENCE</scope>
    <source>
        <strain evidence="1">DSM 13988</strain>
    </source>
</reference>
<comment type="caution">
    <text evidence="1">The sequence shown here is derived from an EMBL/GenBank/DDBJ whole genome shotgun (WGS) entry which is preliminary data.</text>
</comment>
<gene>
    <name evidence="1" type="ORF">J2S35_001032</name>
</gene>